<dbReference type="Proteomes" id="UP000053647">
    <property type="component" value="Unassembled WGS sequence"/>
</dbReference>
<name>A0A0C9TXC8_PAXIN</name>
<accession>A0A0C9TXC8</accession>
<feature type="region of interest" description="Disordered" evidence="1">
    <location>
        <begin position="51"/>
        <end position="191"/>
    </location>
</feature>
<gene>
    <name evidence="2" type="ORF">PAXINDRAFT_156984</name>
</gene>
<evidence type="ECO:0000313" key="3">
    <source>
        <dbReference type="Proteomes" id="UP000053647"/>
    </source>
</evidence>
<keyword evidence="3" id="KW-1185">Reference proteome</keyword>
<feature type="compositionally biased region" description="Basic and acidic residues" evidence="1">
    <location>
        <begin position="75"/>
        <end position="91"/>
    </location>
</feature>
<feature type="compositionally biased region" description="Basic and acidic residues" evidence="1">
    <location>
        <begin position="51"/>
        <end position="64"/>
    </location>
</feature>
<dbReference type="AlphaFoldDB" id="A0A0C9TXC8"/>
<feature type="compositionally biased region" description="Polar residues" evidence="1">
    <location>
        <begin position="176"/>
        <end position="185"/>
    </location>
</feature>
<reference evidence="2 3" key="1">
    <citation type="submission" date="2014-06" db="EMBL/GenBank/DDBJ databases">
        <authorList>
            <consortium name="DOE Joint Genome Institute"/>
            <person name="Kuo A."/>
            <person name="Kohler A."/>
            <person name="Nagy L.G."/>
            <person name="Floudas D."/>
            <person name="Copeland A."/>
            <person name="Barry K.W."/>
            <person name="Cichocki N."/>
            <person name="Veneault-Fourrey C."/>
            <person name="LaButti K."/>
            <person name="Lindquist E.A."/>
            <person name="Lipzen A."/>
            <person name="Lundell T."/>
            <person name="Morin E."/>
            <person name="Murat C."/>
            <person name="Sun H."/>
            <person name="Tunlid A."/>
            <person name="Henrissat B."/>
            <person name="Grigoriev I.V."/>
            <person name="Hibbett D.S."/>
            <person name="Martin F."/>
            <person name="Nordberg H.P."/>
            <person name="Cantor M.N."/>
            <person name="Hua S.X."/>
        </authorList>
    </citation>
    <scope>NUCLEOTIDE SEQUENCE [LARGE SCALE GENOMIC DNA]</scope>
    <source>
        <strain evidence="2 3">ATCC 200175</strain>
    </source>
</reference>
<dbReference type="OrthoDB" id="2800032at2759"/>
<protein>
    <submittedName>
        <fullName evidence="2">Uncharacterized protein</fullName>
    </submittedName>
</protein>
<organism evidence="2 3">
    <name type="scientific">Paxillus involutus ATCC 200175</name>
    <dbReference type="NCBI Taxonomy" id="664439"/>
    <lineage>
        <taxon>Eukaryota</taxon>
        <taxon>Fungi</taxon>
        <taxon>Dikarya</taxon>
        <taxon>Basidiomycota</taxon>
        <taxon>Agaricomycotina</taxon>
        <taxon>Agaricomycetes</taxon>
        <taxon>Agaricomycetidae</taxon>
        <taxon>Boletales</taxon>
        <taxon>Paxilineae</taxon>
        <taxon>Paxillaceae</taxon>
        <taxon>Paxillus</taxon>
    </lineage>
</organism>
<feature type="region of interest" description="Disordered" evidence="1">
    <location>
        <begin position="1"/>
        <end position="20"/>
    </location>
</feature>
<feature type="compositionally biased region" description="Basic and acidic residues" evidence="1">
    <location>
        <begin position="161"/>
        <end position="173"/>
    </location>
</feature>
<dbReference type="EMBL" id="KN819366">
    <property type="protein sequence ID" value="KIJ12262.1"/>
    <property type="molecule type" value="Genomic_DNA"/>
</dbReference>
<proteinExistence type="predicted"/>
<evidence type="ECO:0000256" key="1">
    <source>
        <dbReference type="SAM" id="MobiDB-lite"/>
    </source>
</evidence>
<reference evidence="3" key="2">
    <citation type="submission" date="2015-01" db="EMBL/GenBank/DDBJ databases">
        <title>Evolutionary Origins and Diversification of the Mycorrhizal Mutualists.</title>
        <authorList>
            <consortium name="DOE Joint Genome Institute"/>
            <consortium name="Mycorrhizal Genomics Consortium"/>
            <person name="Kohler A."/>
            <person name="Kuo A."/>
            <person name="Nagy L.G."/>
            <person name="Floudas D."/>
            <person name="Copeland A."/>
            <person name="Barry K.W."/>
            <person name="Cichocki N."/>
            <person name="Veneault-Fourrey C."/>
            <person name="LaButti K."/>
            <person name="Lindquist E.A."/>
            <person name="Lipzen A."/>
            <person name="Lundell T."/>
            <person name="Morin E."/>
            <person name="Murat C."/>
            <person name="Riley R."/>
            <person name="Ohm R."/>
            <person name="Sun H."/>
            <person name="Tunlid A."/>
            <person name="Henrissat B."/>
            <person name="Grigoriev I.V."/>
            <person name="Hibbett D.S."/>
            <person name="Martin F."/>
        </authorList>
    </citation>
    <scope>NUCLEOTIDE SEQUENCE [LARGE SCALE GENOMIC DNA]</scope>
    <source>
        <strain evidence="3">ATCC 200175</strain>
    </source>
</reference>
<sequence length="554" mass="60721">MSPEEPSVQDNYLSSQLTTQHYSTRKKTVDLAQFGLKKRTQTEISVGAQWKRAEKDAAKTEKLEASSAKIQRQKTGIERLKKLEAEKLREYTEDEWFSHGQDTATYEDAGPHESDPLSDSEESQPEGSQGGKDDDDEQSQSQQGSKGKQREKAKPLQLTAAEKRRVRAQELRESIAANNSRTPTPQLRRESSTKMKAKMMTGLLPDWHAKLQAGGPATNKLPAPQVNVPTSQGLIPTWKSRLQDPSTPFPTGFNGRTVNSKPRALQCSRAAKDSDNDVISRKGVVANPALTRQKQSVVDPDKSISTDVLPAWIKPFFWSEVMPTLRDIYGGLSDPWDLNQADSDFFLHALQRATDAACPDQHYEATKGDPVYRVAHQQMYEWQRDFMKATLKAVQEGVLEQCGKEASPGDIKQYVTATFAPDGEAYNGTPEGKIFAQAHLAGIQGSCCKDTVYPVGALALSMAAVQLSFCTFAQGKFVPGPGFSKVTAGILTLGYTSGSSFSQLLVKKSRFDGVVEAALAYVHVLKVHKKGNGLGLQPVQLMVYSSPPGSPTAK</sequence>
<evidence type="ECO:0000313" key="2">
    <source>
        <dbReference type="EMBL" id="KIJ12262.1"/>
    </source>
</evidence>
<dbReference type="HOGENOM" id="CLU_491830_0_0_1"/>
<feature type="compositionally biased region" description="Polar residues" evidence="1">
    <location>
        <begin position="8"/>
        <end position="20"/>
    </location>
</feature>